<keyword evidence="10" id="KW-1185">Reference proteome</keyword>
<evidence type="ECO:0000256" key="2">
    <source>
        <dbReference type="ARBA" id="ARBA00010139"/>
    </source>
</evidence>
<feature type="transmembrane region" description="Helical" evidence="8">
    <location>
        <begin position="6"/>
        <end position="27"/>
    </location>
</feature>
<keyword evidence="8" id="KW-0472">Membrane</keyword>
<protein>
    <recommendedName>
        <fullName evidence="11">Cyclohexanone monooxygenase</fullName>
    </recommendedName>
</protein>
<evidence type="ECO:0000256" key="8">
    <source>
        <dbReference type="SAM" id="Phobius"/>
    </source>
</evidence>
<comment type="similarity">
    <text evidence="2">Belongs to the FAD-binding monooxygenase family.</text>
</comment>
<dbReference type="EMBL" id="JBANRG010000005">
    <property type="protein sequence ID" value="KAK7466181.1"/>
    <property type="molecule type" value="Genomic_DNA"/>
</dbReference>
<sequence length="546" mass="62117">MTTDQSAVIDLDALIIGAGFGGIHLLYRLRKIGLKAKIFEAGDNLGGTWFWNTYPGARVDTELPAYQFSLPELYHDWTFTEKYPDFLELQAYFSYVDQKFDLRKDIFFKSKVKEASWDEKEGRWTAITEDGKVAKAKLFLMCTGIGSKHYIPDIKGLDLFKGECHHTAHWPKEQVDWKGKRVGVIGTGASGVQVIQEIAPDAGHLTVFQRTPNMALPMRQQKVSKDTQDKMKKELYPVTFRWLRQTFSGFPFHLVTEKGTMDATPEERRMFWETLWELGGLRLWGANYADILINQAANDEIYAFWREKTRDRLKDERMKDKLAPMVPPHPFGTKRPSLEQTYYEVFNRSNVMLVDLNETPIDEITDKGVKCMGGIEHKLDILVLATGFDAVTGGITAIDIRGTDGESIGHKWEDGVETYLGMAATTYPNMFFLYGPQSPSGFSNGPNSVEIQSDWILDCIKYMLDNGYKRVEVDKIAEAKWTKWVTDMTQHTLFLLAKSWYMGANIPGKKIQPINFGGGVPLYIARINEVAQNGYEGLVFSKELHA</sequence>
<comment type="cofactor">
    <cofactor evidence="1">
        <name>FAD</name>
        <dbReference type="ChEBI" id="CHEBI:57692"/>
    </cofactor>
</comment>
<dbReference type="SUPFAM" id="SSF51905">
    <property type="entry name" value="FAD/NAD(P)-binding domain"/>
    <property type="match status" value="1"/>
</dbReference>
<proteinExistence type="inferred from homology"/>
<dbReference type="PANTHER" id="PTHR43098:SF3">
    <property type="entry name" value="L-ORNITHINE N(5)-MONOOXYGENASE-RELATED"/>
    <property type="match status" value="1"/>
</dbReference>
<organism evidence="9 10">
    <name type="scientific">Marasmiellus scandens</name>
    <dbReference type="NCBI Taxonomy" id="2682957"/>
    <lineage>
        <taxon>Eukaryota</taxon>
        <taxon>Fungi</taxon>
        <taxon>Dikarya</taxon>
        <taxon>Basidiomycota</taxon>
        <taxon>Agaricomycotina</taxon>
        <taxon>Agaricomycetes</taxon>
        <taxon>Agaricomycetidae</taxon>
        <taxon>Agaricales</taxon>
        <taxon>Marasmiineae</taxon>
        <taxon>Omphalotaceae</taxon>
        <taxon>Marasmiellus</taxon>
    </lineage>
</organism>
<evidence type="ECO:0000256" key="7">
    <source>
        <dbReference type="ARBA" id="ARBA00023033"/>
    </source>
</evidence>
<keyword evidence="8" id="KW-1133">Transmembrane helix</keyword>
<dbReference type="Pfam" id="PF00743">
    <property type="entry name" value="FMO-like"/>
    <property type="match status" value="1"/>
</dbReference>
<evidence type="ECO:0000256" key="6">
    <source>
        <dbReference type="ARBA" id="ARBA00023002"/>
    </source>
</evidence>
<keyword evidence="6" id="KW-0560">Oxidoreductase</keyword>
<name>A0ABR1JSG4_9AGAR</name>
<dbReference type="InterPro" id="IPR050775">
    <property type="entry name" value="FAD-binding_Monooxygenases"/>
</dbReference>
<dbReference type="Proteomes" id="UP001498398">
    <property type="component" value="Unassembled WGS sequence"/>
</dbReference>
<comment type="caution">
    <text evidence="9">The sequence shown here is derived from an EMBL/GenBank/DDBJ whole genome shotgun (WGS) entry which is preliminary data.</text>
</comment>
<evidence type="ECO:0000256" key="4">
    <source>
        <dbReference type="ARBA" id="ARBA00022827"/>
    </source>
</evidence>
<keyword evidence="8" id="KW-0812">Transmembrane</keyword>
<evidence type="ECO:0008006" key="11">
    <source>
        <dbReference type="Google" id="ProtNLM"/>
    </source>
</evidence>
<keyword evidence="3" id="KW-0285">Flavoprotein</keyword>
<accession>A0ABR1JSG4</accession>
<keyword evidence="7" id="KW-0503">Monooxygenase</keyword>
<keyword evidence="4" id="KW-0274">FAD</keyword>
<evidence type="ECO:0000256" key="3">
    <source>
        <dbReference type="ARBA" id="ARBA00022630"/>
    </source>
</evidence>
<evidence type="ECO:0000313" key="10">
    <source>
        <dbReference type="Proteomes" id="UP001498398"/>
    </source>
</evidence>
<reference evidence="9 10" key="1">
    <citation type="submission" date="2024-01" db="EMBL/GenBank/DDBJ databases">
        <title>A draft genome for the cacao thread blight pathogen Marasmiellus scandens.</title>
        <authorList>
            <person name="Baruah I.K."/>
            <person name="Leung J."/>
            <person name="Bukari Y."/>
            <person name="Amoako-Attah I."/>
            <person name="Meinhardt L.W."/>
            <person name="Bailey B.A."/>
            <person name="Cohen S.P."/>
        </authorList>
    </citation>
    <scope>NUCLEOTIDE SEQUENCE [LARGE SCALE GENOMIC DNA]</scope>
    <source>
        <strain evidence="9 10">GH-19</strain>
    </source>
</reference>
<gene>
    <name evidence="9" type="ORF">VKT23_004902</name>
</gene>
<dbReference type="PANTHER" id="PTHR43098">
    <property type="entry name" value="L-ORNITHINE N(5)-MONOOXYGENASE-RELATED"/>
    <property type="match status" value="1"/>
</dbReference>
<evidence type="ECO:0000256" key="1">
    <source>
        <dbReference type="ARBA" id="ARBA00001974"/>
    </source>
</evidence>
<keyword evidence="5" id="KW-0521">NADP</keyword>
<dbReference type="InterPro" id="IPR036188">
    <property type="entry name" value="FAD/NAD-bd_sf"/>
</dbReference>
<evidence type="ECO:0000256" key="5">
    <source>
        <dbReference type="ARBA" id="ARBA00022857"/>
    </source>
</evidence>
<dbReference type="Gene3D" id="3.50.50.60">
    <property type="entry name" value="FAD/NAD(P)-binding domain"/>
    <property type="match status" value="2"/>
</dbReference>
<dbReference type="InterPro" id="IPR020946">
    <property type="entry name" value="Flavin_mOase-like"/>
</dbReference>
<evidence type="ECO:0000313" key="9">
    <source>
        <dbReference type="EMBL" id="KAK7466181.1"/>
    </source>
</evidence>